<evidence type="ECO:0000313" key="3">
    <source>
        <dbReference type="Proteomes" id="UP000271162"/>
    </source>
</evidence>
<reference evidence="4" key="1">
    <citation type="submission" date="2017-02" db="UniProtKB">
        <authorList>
            <consortium name="WormBaseParasite"/>
        </authorList>
    </citation>
    <scope>IDENTIFICATION</scope>
</reference>
<dbReference type="EMBL" id="UYSL01020568">
    <property type="protein sequence ID" value="VDL75230.1"/>
    <property type="molecule type" value="Genomic_DNA"/>
</dbReference>
<keyword evidence="3" id="KW-1185">Reference proteome</keyword>
<feature type="region of interest" description="Disordered" evidence="1">
    <location>
        <begin position="1"/>
        <end position="48"/>
    </location>
</feature>
<evidence type="ECO:0000313" key="2">
    <source>
        <dbReference type="EMBL" id="VDL75230.1"/>
    </source>
</evidence>
<evidence type="ECO:0000313" key="4">
    <source>
        <dbReference type="WBParaSite" id="NBR_0001164001-mRNA-1"/>
    </source>
</evidence>
<dbReference type="Proteomes" id="UP000271162">
    <property type="component" value="Unassembled WGS sequence"/>
</dbReference>
<reference evidence="2 3" key="2">
    <citation type="submission" date="2018-11" db="EMBL/GenBank/DDBJ databases">
        <authorList>
            <consortium name="Pathogen Informatics"/>
        </authorList>
    </citation>
    <scope>NUCLEOTIDE SEQUENCE [LARGE SCALE GENOMIC DNA]</scope>
</reference>
<feature type="region of interest" description="Disordered" evidence="1">
    <location>
        <begin position="98"/>
        <end position="130"/>
    </location>
</feature>
<gene>
    <name evidence="2" type="ORF">NBR_LOCUS11641</name>
</gene>
<name>A0A0N4Y6D8_NIPBR</name>
<dbReference type="WBParaSite" id="NBR_0001164001-mRNA-1">
    <property type="protein sequence ID" value="NBR_0001164001-mRNA-1"/>
    <property type="gene ID" value="NBR_0001164001"/>
</dbReference>
<feature type="compositionally biased region" description="Polar residues" evidence="1">
    <location>
        <begin position="98"/>
        <end position="112"/>
    </location>
</feature>
<evidence type="ECO:0000256" key="1">
    <source>
        <dbReference type="SAM" id="MobiDB-lite"/>
    </source>
</evidence>
<proteinExistence type="predicted"/>
<protein>
    <submittedName>
        <fullName evidence="4">Ty3-gypsy retrotransposon protein</fullName>
    </submittedName>
</protein>
<sequence>MTTIDDQQLESEPQDVKPSVQNEEAPIVFVDPPKPLPKIPKKVRSSSPKSVTLETIVDKLNGIHSIVNMTEIRVNRQQQMIQFLSLDVDEIKKKIYKISNQEDQQATGNQNRGLKRARSPSPAETSSSQQATRGTGFYFVMIITIRAIVLNTHNY</sequence>
<organism evidence="4">
    <name type="scientific">Nippostrongylus brasiliensis</name>
    <name type="common">Rat hookworm</name>
    <dbReference type="NCBI Taxonomy" id="27835"/>
    <lineage>
        <taxon>Eukaryota</taxon>
        <taxon>Metazoa</taxon>
        <taxon>Ecdysozoa</taxon>
        <taxon>Nematoda</taxon>
        <taxon>Chromadorea</taxon>
        <taxon>Rhabditida</taxon>
        <taxon>Rhabditina</taxon>
        <taxon>Rhabditomorpha</taxon>
        <taxon>Strongyloidea</taxon>
        <taxon>Heligmosomidae</taxon>
        <taxon>Nippostrongylus</taxon>
    </lineage>
</organism>
<accession>A0A0N4Y6D8</accession>
<dbReference type="AlphaFoldDB" id="A0A0N4Y6D8"/>